<accession>A0A6A5WKH5</accession>
<dbReference type="AlphaFoldDB" id="A0A6A5WKH5"/>
<keyword evidence="1" id="KW-1133">Transmembrane helix</keyword>
<gene>
    <name evidence="2" type="ORF">P154DRAFT_524268</name>
</gene>
<sequence>MGHKRCQIEGPEEPVYSLLHSLQSSYHYRTPQRVTPQREGEIWDTTTIGGAGSAIGASSFLDVYVNNLLNASITLEQKIYNLRMQQLEEQSEETPIYEVSGWEPVLAYRIVYIPGLLLGGLISLTLATAIVAGLQISSWKSIAHQRDRVMDGLRFVTDFATAMRKEENLADVGLWDEKQLERWGSRTKFRYVAQGDKSLSLKKVNVESGD</sequence>
<evidence type="ECO:0000313" key="3">
    <source>
        <dbReference type="Proteomes" id="UP000799779"/>
    </source>
</evidence>
<keyword evidence="3" id="KW-1185">Reference proteome</keyword>
<evidence type="ECO:0000313" key="2">
    <source>
        <dbReference type="EMBL" id="KAF1998166.1"/>
    </source>
</evidence>
<feature type="transmembrane region" description="Helical" evidence="1">
    <location>
        <begin position="110"/>
        <end position="136"/>
    </location>
</feature>
<dbReference type="Proteomes" id="UP000799779">
    <property type="component" value="Unassembled WGS sequence"/>
</dbReference>
<name>A0A6A5WKH5_9PLEO</name>
<evidence type="ECO:0000256" key="1">
    <source>
        <dbReference type="SAM" id="Phobius"/>
    </source>
</evidence>
<reference evidence="2" key="1">
    <citation type="journal article" date="2020" name="Stud. Mycol.">
        <title>101 Dothideomycetes genomes: a test case for predicting lifestyles and emergence of pathogens.</title>
        <authorList>
            <person name="Haridas S."/>
            <person name="Albert R."/>
            <person name="Binder M."/>
            <person name="Bloem J."/>
            <person name="Labutti K."/>
            <person name="Salamov A."/>
            <person name="Andreopoulos B."/>
            <person name="Baker S."/>
            <person name="Barry K."/>
            <person name="Bills G."/>
            <person name="Bluhm B."/>
            <person name="Cannon C."/>
            <person name="Castanera R."/>
            <person name="Culley D."/>
            <person name="Daum C."/>
            <person name="Ezra D."/>
            <person name="Gonzalez J."/>
            <person name="Henrissat B."/>
            <person name="Kuo A."/>
            <person name="Liang C."/>
            <person name="Lipzen A."/>
            <person name="Lutzoni F."/>
            <person name="Magnuson J."/>
            <person name="Mondo S."/>
            <person name="Nolan M."/>
            <person name="Ohm R."/>
            <person name="Pangilinan J."/>
            <person name="Park H.-J."/>
            <person name="Ramirez L."/>
            <person name="Alfaro M."/>
            <person name="Sun H."/>
            <person name="Tritt A."/>
            <person name="Yoshinaga Y."/>
            <person name="Zwiers L.-H."/>
            <person name="Turgeon B."/>
            <person name="Goodwin S."/>
            <person name="Spatafora J."/>
            <person name="Crous P."/>
            <person name="Grigoriev I."/>
        </authorList>
    </citation>
    <scope>NUCLEOTIDE SEQUENCE</scope>
    <source>
        <strain evidence="2">CBS 123094</strain>
    </source>
</reference>
<proteinExistence type="predicted"/>
<organism evidence="2 3">
    <name type="scientific">Amniculicola lignicola CBS 123094</name>
    <dbReference type="NCBI Taxonomy" id="1392246"/>
    <lineage>
        <taxon>Eukaryota</taxon>
        <taxon>Fungi</taxon>
        <taxon>Dikarya</taxon>
        <taxon>Ascomycota</taxon>
        <taxon>Pezizomycotina</taxon>
        <taxon>Dothideomycetes</taxon>
        <taxon>Pleosporomycetidae</taxon>
        <taxon>Pleosporales</taxon>
        <taxon>Amniculicolaceae</taxon>
        <taxon>Amniculicola</taxon>
    </lineage>
</organism>
<protein>
    <submittedName>
        <fullName evidence="2">Uncharacterized protein</fullName>
    </submittedName>
</protein>
<keyword evidence="1" id="KW-0472">Membrane</keyword>
<dbReference type="EMBL" id="ML977606">
    <property type="protein sequence ID" value="KAF1998166.1"/>
    <property type="molecule type" value="Genomic_DNA"/>
</dbReference>
<keyword evidence="1" id="KW-0812">Transmembrane</keyword>